<keyword evidence="1" id="KW-1133">Transmembrane helix</keyword>
<dbReference type="Pfam" id="PF10063">
    <property type="entry name" value="DUF2301"/>
    <property type="match status" value="1"/>
</dbReference>
<keyword evidence="1" id="KW-0812">Transmembrane</keyword>
<proteinExistence type="predicted"/>
<keyword evidence="1" id="KW-0472">Membrane</keyword>
<dbReference type="Proteomes" id="UP001418222">
    <property type="component" value="Unassembled WGS sequence"/>
</dbReference>
<organism evidence="2 3">
    <name type="scientific">Platanthera zijinensis</name>
    <dbReference type="NCBI Taxonomy" id="2320716"/>
    <lineage>
        <taxon>Eukaryota</taxon>
        <taxon>Viridiplantae</taxon>
        <taxon>Streptophyta</taxon>
        <taxon>Embryophyta</taxon>
        <taxon>Tracheophyta</taxon>
        <taxon>Spermatophyta</taxon>
        <taxon>Magnoliopsida</taxon>
        <taxon>Liliopsida</taxon>
        <taxon>Asparagales</taxon>
        <taxon>Orchidaceae</taxon>
        <taxon>Orchidoideae</taxon>
        <taxon>Orchideae</taxon>
        <taxon>Orchidinae</taxon>
        <taxon>Platanthera</taxon>
    </lineage>
</organism>
<feature type="transmembrane region" description="Helical" evidence="1">
    <location>
        <begin position="349"/>
        <end position="367"/>
    </location>
</feature>
<dbReference type="GO" id="GO:0009507">
    <property type="term" value="C:chloroplast"/>
    <property type="evidence" value="ECO:0007669"/>
    <property type="project" value="TreeGrafter"/>
</dbReference>
<evidence type="ECO:0000313" key="2">
    <source>
        <dbReference type="EMBL" id="KAK8952263.1"/>
    </source>
</evidence>
<gene>
    <name evidence="2" type="ORF">KSP39_PZI003875</name>
</gene>
<protein>
    <recommendedName>
        <fullName evidence="4">Integral membrane protein</fullName>
    </recommendedName>
</protein>
<keyword evidence="3" id="KW-1185">Reference proteome</keyword>
<evidence type="ECO:0008006" key="4">
    <source>
        <dbReference type="Google" id="ProtNLM"/>
    </source>
</evidence>
<feature type="transmembrane region" description="Helical" evidence="1">
    <location>
        <begin position="260"/>
        <end position="276"/>
    </location>
</feature>
<evidence type="ECO:0000256" key="1">
    <source>
        <dbReference type="SAM" id="Phobius"/>
    </source>
</evidence>
<feature type="transmembrane region" description="Helical" evidence="1">
    <location>
        <begin position="325"/>
        <end position="343"/>
    </location>
</feature>
<name>A0AAP0BWV4_9ASPA</name>
<dbReference type="AlphaFoldDB" id="A0AAP0BWV4"/>
<feature type="transmembrane region" description="Helical" evidence="1">
    <location>
        <begin position="296"/>
        <end position="313"/>
    </location>
</feature>
<dbReference type="PANTHER" id="PTHR36716:SF2">
    <property type="entry name" value="F3H9.20 PROTEIN"/>
    <property type="match status" value="1"/>
</dbReference>
<accession>A0AAP0BWV4</accession>
<feature type="transmembrane region" description="Helical" evidence="1">
    <location>
        <begin position="234"/>
        <end position="253"/>
    </location>
</feature>
<comment type="caution">
    <text evidence="2">The sequence shown here is derived from an EMBL/GenBank/DDBJ whole genome shotgun (WGS) entry which is preliminary data.</text>
</comment>
<feature type="transmembrane region" description="Helical" evidence="1">
    <location>
        <begin position="196"/>
        <end position="218"/>
    </location>
</feature>
<reference evidence="2 3" key="1">
    <citation type="journal article" date="2022" name="Nat. Plants">
        <title>Genomes of leafy and leafless Platanthera orchids illuminate the evolution of mycoheterotrophy.</title>
        <authorList>
            <person name="Li M.H."/>
            <person name="Liu K.W."/>
            <person name="Li Z."/>
            <person name="Lu H.C."/>
            <person name="Ye Q.L."/>
            <person name="Zhang D."/>
            <person name="Wang J.Y."/>
            <person name="Li Y.F."/>
            <person name="Zhong Z.M."/>
            <person name="Liu X."/>
            <person name="Yu X."/>
            <person name="Liu D.K."/>
            <person name="Tu X.D."/>
            <person name="Liu B."/>
            <person name="Hao Y."/>
            <person name="Liao X.Y."/>
            <person name="Jiang Y.T."/>
            <person name="Sun W.H."/>
            <person name="Chen J."/>
            <person name="Chen Y.Q."/>
            <person name="Ai Y."/>
            <person name="Zhai J.W."/>
            <person name="Wu S.S."/>
            <person name="Zhou Z."/>
            <person name="Hsiao Y.Y."/>
            <person name="Wu W.L."/>
            <person name="Chen Y.Y."/>
            <person name="Lin Y.F."/>
            <person name="Hsu J.L."/>
            <person name="Li C.Y."/>
            <person name="Wang Z.W."/>
            <person name="Zhao X."/>
            <person name="Zhong W.Y."/>
            <person name="Ma X.K."/>
            <person name="Ma L."/>
            <person name="Huang J."/>
            <person name="Chen G.Z."/>
            <person name="Huang M.Z."/>
            <person name="Huang L."/>
            <person name="Peng D.H."/>
            <person name="Luo Y.B."/>
            <person name="Zou S.Q."/>
            <person name="Chen S.P."/>
            <person name="Lan S."/>
            <person name="Tsai W.C."/>
            <person name="Van de Peer Y."/>
            <person name="Liu Z.J."/>
        </authorList>
    </citation>
    <scope>NUCLEOTIDE SEQUENCE [LARGE SCALE GENOMIC DNA]</scope>
    <source>
        <strain evidence="2">Lor287</strain>
    </source>
</reference>
<dbReference type="InterPro" id="IPR019275">
    <property type="entry name" value="DUF2301"/>
</dbReference>
<dbReference type="EMBL" id="JBBWWQ010000003">
    <property type="protein sequence ID" value="KAK8952263.1"/>
    <property type="molecule type" value="Genomic_DNA"/>
</dbReference>
<evidence type="ECO:0000313" key="3">
    <source>
        <dbReference type="Proteomes" id="UP001418222"/>
    </source>
</evidence>
<sequence>MLGLEKESPMLGLVVDARSGVEGVADARAGRQSLLSPMEAREKESRPIGKKFRRTAVEMSPFGRRTRDRGATRCRCRDRDAPRHLKSMAAILSSALIAPSSLPPTARKLLIFRRSSRGSSAALTADGQFPSSSVYPRKLSNCSASTSWTPLPTRNGSRAVRCDAAGEGPTESLDGTVYQGIYGPWRIEPSDIREVILYRSGLVTAASSFVLAASITFIPENVVVRDFLKQNIDFLYVLGAGGLGLSLLLIHIYVTPIKRFLQALWAIGVFGSAATYLNLASTSDEGLVQYVIDNPIAIWFVGPLFAALTGLVFKEGLCYGKLEAGLLTFIIPSVLLGHLTGLMDNGTKLSLLGVWMALFVIFAGRKFQQPIKDDIGDKSVFIFNALPEEDKEALLKKLEQKNDGLLD</sequence>
<dbReference type="PANTHER" id="PTHR36716">
    <property type="entry name" value="F3H9.20 PROTEIN"/>
    <property type="match status" value="1"/>
</dbReference>